<feature type="compositionally biased region" description="Basic and acidic residues" evidence="1">
    <location>
        <begin position="907"/>
        <end position="920"/>
    </location>
</feature>
<feature type="compositionally biased region" description="Polar residues" evidence="1">
    <location>
        <begin position="159"/>
        <end position="175"/>
    </location>
</feature>
<evidence type="ECO:0000256" key="1">
    <source>
        <dbReference type="SAM" id="MobiDB-lite"/>
    </source>
</evidence>
<proteinExistence type="predicted"/>
<protein>
    <submittedName>
        <fullName evidence="2">RNA-directed DNA polymerase from mobile element jockey-like protein</fullName>
    </submittedName>
</protein>
<comment type="caution">
    <text evidence="2">The sequence shown here is derived from an EMBL/GenBank/DDBJ whole genome shotgun (WGS) entry which is preliminary data.</text>
</comment>
<dbReference type="PANTHER" id="PTHR36688:SF1">
    <property type="entry name" value="ENDONUCLEASE_EXONUCLEASE_PHOSPHATASE DOMAIN-CONTAINING PROTEIN"/>
    <property type="match status" value="1"/>
</dbReference>
<evidence type="ECO:0000313" key="3">
    <source>
        <dbReference type="Proteomes" id="UP000762676"/>
    </source>
</evidence>
<feature type="compositionally biased region" description="Basic and acidic residues" evidence="1">
    <location>
        <begin position="1104"/>
        <end position="1118"/>
    </location>
</feature>
<keyword evidence="2" id="KW-0808">Transferase</keyword>
<feature type="region of interest" description="Disordered" evidence="1">
    <location>
        <begin position="585"/>
        <end position="633"/>
    </location>
</feature>
<feature type="compositionally biased region" description="Polar residues" evidence="1">
    <location>
        <begin position="422"/>
        <end position="431"/>
    </location>
</feature>
<dbReference type="PANTHER" id="PTHR36688">
    <property type="entry name" value="ENDO/EXONUCLEASE/PHOSPHATASE DOMAIN-CONTAINING PROTEIN"/>
    <property type="match status" value="1"/>
</dbReference>
<feature type="compositionally biased region" description="Basic and acidic residues" evidence="1">
    <location>
        <begin position="620"/>
        <end position="632"/>
    </location>
</feature>
<keyword evidence="2" id="KW-0548">Nucleotidyltransferase</keyword>
<feature type="compositionally biased region" description="Polar residues" evidence="1">
    <location>
        <begin position="195"/>
        <end position="211"/>
    </location>
</feature>
<keyword evidence="2" id="KW-0695">RNA-directed DNA polymerase</keyword>
<feature type="region of interest" description="Disordered" evidence="1">
    <location>
        <begin position="680"/>
        <end position="719"/>
    </location>
</feature>
<feature type="region of interest" description="Disordered" evidence="1">
    <location>
        <begin position="795"/>
        <end position="845"/>
    </location>
</feature>
<accession>A0AAV4I274</accession>
<feature type="compositionally biased region" description="Polar residues" evidence="1">
    <location>
        <begin position="585"/>
        <end position="619"/>
    </location>
</feature>
<name>A0AAV4I274_9GAST</name>
<feature type="compositionally biased region" description="Basic and acidic residues" evidence="1">
    <location>
        <begin position="813"/>
        <end position="822"/>
    </location>
</feature>
<dbReference type="InterPro" id="IPR052560">
    <property type="entry name" value="RdDP_mobile_element"/>
</dbReference>
<feature type="compositionally biased region" description="Basic and acidic residues" evidence="1">
    <location>
        <begin position="286"/>
        <end position="295"/>
    </location>
</feature>
<feature type="region of interest" description="Disordered" evidence="1">
    <location>
        <begin position="872"/>
        <end position="970"/>
    </location>
</feature>
<dbReference type="GO" id="GO:0003964">
    <property type="term" value="F:RNA-directed DNA polymerase activity"/>
    <property type="evidence" value="ECO:0007669"/>
    <property type="project" value="UniProtKB-KW"/>
</dbReference>
<organism evidence="2 3">
    <name type="scientific">Elysia marginata</name>
    <dbReference type="NCBI Taxonomy" id="1093978"/>
    <lineage>
        <taxon>Eukaryota</taxon>
        <taxon>Metazoa</taxon>
        <taxon>Spiralia</taxon>
        <taxon>Lophotrochozoa</taxon>
        <taxon>Mollusca</taxon>
        <taxon>Gastropoda</taxon>
        <taxon>Heterobranchia</taxon>
        <taxon>Euthyneura</taxon>
        <taxon>Panpulmonata</taxon>
        <taxon>Sacoglossa</taxon>
        <taxon>Placobranchoidea</taxon>
        <taxon>Plakobranchidae</taxon>
        <taxon>Elysia</taxon>
    </lineage>
</organism>
<feature type="compositionally biased region" description="Polar residues" evidence="1">
    <location>
        <begin position="707"/>
        <end position="716"/>
    </location>
</feature>
<feature type="region of interest" description="Disordered" evidence="1">
    <location>
        <begin position="1049"/>
        <end position="1118"/>
    </location>
</feature>
<feature type="compositionally biased region" description="Basic and acidic residues" evidence="1">
    <location>
        <begin position="1077"/>
        <end position="1089"/>
    </location>
</feature>
<feature type="compositionally biased region" description="Polar residues" evidence="1">
    <location>
        <begin position="506"/>
        <end position="525"/>
    </location>
</feature>
<gene>
    <name evidence="2" type="ORF">ElyMa_004637200</name>
</gene>
<feature type="region of interest" description="Disordered" evidence="1">
    <location>
        <begin position="154"/>
        <end position="213"/>
    </location>
</feature>
<feature type="region of interest" description="Disordered" evidence="1">
    <location>
        <begin position="408"/>
        <end position="431"/>
    </location>
</feature>
<feature type="compositionally biased region" description="Basic and acidic residues" evidence="1">
    <location>
        <begin position="1049"/>
        <end position="1058"/>
    </location>
</feature>
<feature type="region of interest" description="Disordered" evidence="1">
    <location>
        <begin position="503"/>
        <end position="526"/>
    </location>
</feature>
<evidence type="ECO:0000313" key="2">
    <source>
        <dbReference type="EMBL" id="GFS03638.1"/>
    </source>
</evidence>
<keyword evidence="3" id="KW-1185">Reference proteome</keyword>
<sequence length="1621" mass="180865">MKDSIHVYNPLHRNKGVGRRTGKVIQKKRNIKNGADNFEDYLTSDDDKTLNETEASILRTSKNLLDGSKHSKEKQAVLDLQSLSHSKENVTHQVQRPGLSLKGREVPEDRKVTTLLTRNSKIGRRTGRVIEKKKNINNGVDNFEDYISSDGDMSLDVTDASSVQSQENNGPVPSHTSKKMKHKGENSPAHMNSKKGGNSLPQQPESSTEVSQDLKVAHLMTRNSRFGRRTGKDLLAGKKLADLNNFSSYLSDLNDTNPLLPSPPQPSSRRSKSADSRPNKASHTSTESKDVDAMIEKSNTPLQDANKDNFMRTSSDEEDPLGGLTHTPRSSLKANRCDPRSSMKKRRSLNETKNSSSSDRVSKSNTPNISTSQRKRRSEVKSSLAVLAIKNSAKQKSLLKIATDVEDNENLPQTERGAAEKTLSSETDQQLGQHVTTFSELETGSVKPNDIKDSKTENLMVSERLRPSRHEKVDESIYFRKSFENSANRKSWLETERETECLADQGLSQTSRPSKKQTGQSNLSASLHADEAARFDEENGGLNQNFVMDDKTVQSTAPLRGKNVKRESAILADADNIVILSKGNLNESNSSSAKSTDAISEPQSDIKNTDVRTVSSNTKQNHEPADKNDSIKKISKVCKNPTRNTNLAFDCEAVPMPESENILRDSESDLEVCRALDAVTGNNPKSKSKDASRVRNKGMKKRAGKKQTPTANSSSYVDVPSTELMSEANNVEEHPGHLLQQAPENEKMNEEPNNGLHFISVSSKVIPYSSKVTETISSSNASFQNKVLKKSAKRMLDLSQGEDSDRTSSGAEEAIKPARNENESICVKKQRSSKLKSDQSVQSKKIEDLRSRLNLSTSGDKNEEQPVFMSITSKKPISDIPQKEPVIDDNQSLKQKKSKGNARKKKVSTDEVLNNKEKNTKTVSSTCSHVFEDGVRNKKARKRKSSEDVNVSRNQSYHGIDNENMTPKPVETNLKKKKKNLTPQAESHDDESADLVSSIASKPFVLRELMDTPKTGDRQRFRNYRKKIFTTCIPEEYDLTKYKRDISTKDEQREETKIKKVQSRNPRTVLKKSKSQKLKEQRKAKDNRQKVIVKKRQVKNPMRNPDEELKVDEVDEPKENHPLKALEPVSDGCNREGSLSPGRKPLDEAHNLTPNHIQDQEAVSQIEVAVTYTGKLKSVSGKKRGRPRKLSQVHGKADEVADFEASMCSPVSLRLIDSLPSVTPQSGVSFRKIRKQSLVLDKCRVSKDLGNDVELDESLTEKLKSVPGKKRGRPRQSSEVFENEKISQPEEADVEYGTDGNESTCTPVSLKLINALPNITPQSGVSFRQPKSHSIVHDDNIASPDPYTFTLQRHKRPETDSTPCGRTIKQANGLTSCLRDSSVPRPFKKGRRVRISNFVISQAIEKTGDSLSNYYTENSLNANPSKTQVCAFHLNNHQANTKLKITWNDQPLKYDEHPVYLGVTLDRTLSFSQHAMNVKAKVAARNSLLRKLANSNWGADPKTLRTTALALSYSTSKYSSAVWARSCHAKKVDAGLNNACRIVTGQLRPTQLPLLYRTAGIASPDILRQTHGSTEKHKQETDLRHPLFDHSYPSARLKTRKSFRTVERVQPDQAASHCLEL</sequence>
<dbReference type="EMBL" id="BMAT01009305">
    <property type="protein sequence ID" value="GFS03638.1"/>
    <property type="molecule type" value="Genomic_DNA"/>
</dbReference>
<feature type="compositionally biased region" description="Polar residues" evidence="1">
    <location>
        <begin position="948"/>
        <end position="957"/>
    </location>
</feature>
<feature type="compositionally biased region" description="Basic residues" evidence="1">
    <location>
        <begin position="894"/>
        <end position="906"/>
    </location>
</feature>
<feature type="compositionally biased region" description="Basic residues" evidence="1">
    <location>
        <begin position="694"/>
        <end position="705"/>
    </location>
</feature>
<feature type="region of interest" description="Disordered" evidence="1">
    <location>
        <begin position="251"/>
        <end position="380"/>
    </location>
</feature>
<dbReference type="Proteomes" id="UP000762676">
    <property type="component" value="Unassembled WGS sequence"/>
</dbReference>
<feature type="region of interest" description="Disordered" evidence="1">
    <location>
        <begin position="1265"/>
        <end position="1302"/>
    </location>
</feature>
<reference evidence="2 3" key="1">
    <citation type="journal article" date="2021" name="Elife">
        <title>Chloroplast acquisition without the gene transfer in kleptoplastic sea slugs, Plakobranchus ocellatus.</title>
        <authorList>
            <person name="Maeda T."/>
            <person name="Takahashi S."/>
            <person name="Yoshida T."/>
            <person name="Shimamura S."/>
            <person name="Takaki Y."/>
            <person name="Nagai Y."/>
            <person name="Toyoda A."/>
            <person name="Suzuki Y."/>
            <person name="Arimoto A."/>
            <person name="Ishii H."/>
            <person name="Satoh N."/>
            <person name="Nishiyama T."/>
            <person name="Hasebe M."/>
            <person name="Maruyama T."/>
            <person name="Minagawa J."/>
            <person name="Obokata J."/>
            <person name="Shigenobu S."/>
        </authorList>
    </citation>
    <scope>NUCLEOTIDE SEQUENCE [LARGE SCALE GENOMIC DNA]</scope>
</reference>